<name>A0A9J6NWP3_9CLOT</name>
<dbReference type="AlphaFoldDB" id="A0A9J6NWP3"/>
<dbReference type="InterPro" id="IPR050222">
    <property type="entry name" value="MATE_MdtK"/>
</dbReference>
<feature type="transmembrane region" description="Helical" evidence="4">
    <location>
        <begin position="109"/>
        <end position="129"/>
    </location>
</feature>
<dbReference type="GO" id="GO:0005886">
    <property type="term" value="C:plasma membrane"/>
    <property type="evidence" value="ECO:0007669"/>
    <property type="project" value="TreeGrafter"/>
</dbReference>
<gene>
    <name evidence="5" type="ORF">KDK92_02950</name>
</gene>
<keyword evidence="2" id="KW-0813">Transport</keyword>
<evidence type="ECO:0000256" key="4">
    <source>
        <dbReference type="SAM" id="Phobius"/>
    </source>
</evidence>
<evidence type="ECO:0000256" key="3">
    <source>
        <dbReference type="ARBA" id="ARBA00031636"/>
    </source>
</evidence>
<keyword evidence="4" id="KW-1133">Transmembrane helix</keyword>
<dbReference type="EMBL" id="JAGSOJ010000001">
    <property type="protein sequence ID" value="MCM1988683.1"/>
    <property type="molecule type" value="Genomic_DNA"/>
</dbReference>
<dbReference type="PANTHER" id="PTHR43298">
    <property type="entry name" value="MULTIDRUG RESISTANCE PROTEIN NORM-RELATED"/>
    <property type="match status" value="1"/>
</dbReference>
<proteinExistence type="inferred from homology"/>
<dbReference type="RefSeq" id="WP_250857554.1">
    <property type="nucleotide sequence ID" value="NZ_JAGSOJ010000001.1"/>
</dbReference>
<keyword evidence="4" id="KW-0812">Transmembrane</keyword>
<feature type="transmembrane region" description="Helical" evidence="4">
    <location>
        <begin position="9"/>
        <end position="30"/>
    </location>
</feature>
<keyword evidence="6" id="KW-1185">Reference proteome</keyword>
<comment type="similarity">
    <text evidence="1">Belongs to the multi antimicrobial extrusion (MATE) (TC 2.A.66.1) family.</text>
</comment>
<reference evidence="5" key="2">
    <citation type="submission" date="2021-04" db="EMBL/GenBank/DDBJ databases">
        <authorList>
            <person name="Dong X."/>
        </authorList>
    </citation>
    <scope>NUCLEOTIDE SEQUENCE</scope>
    <source>
        <strain evidence="5">ZWT</strain>
    </source>
</reference>
<dbReference type="PANTHER" id="PTHR43298:SF2">
    <property type="entry name" value="FMN_FAD EXPORTER YEEO-RELATED"/>
    <property type="match status" value="1"/>
</dbReference>
<evidence type="ECO:0000256" key="1">
    <source>
        <dbReference type="ARBA" id="ARBA00010199"/>
    </source>
</evidence>
<accession>A0A9J6NWP3</accession>
<keyword evidence="4" id="KW-0472">Membrane</keyword>
<comment type="caution">
    <text evidence="5">The sequence shown here is derived from an EMBL/GenBank/DDBJ whole genome shotgun (WGS) entry which is preliminary data.</text>
</comment>
<dbReference type="Proteomes" id="UP001056429">
    <property type="component" value="Unassembled WGS sequence"/>
</dbReference>
<protein>
    <recommendedName>
        <fullName evidence="3">Multidrug-efflux transporter</fullName>
    </recommendedName>
</protein>
<feature type="transmembrane region" description="Helical" evidence="4">
    <location>
        <begin position="36"/>
        <end position="64"/>
    </location>
</feature>
<evidence type="ECO:0000313" key="5">
    <source>
        <dbReference type="EMBL" id="MCM1988683.1"/>
    </source>
</evidence>
<evidence type="ECO:0000256" key="2">
    <source>
        <dbReference type="ARBA" id="ARBA00022448"/>
    </source>
</evidence>
<reference evidence="5" key="1">
    <citation type="journal article" date="2021" name="mSystems">
        <title>Bacteria and Archaea Synergistically Convert Glycine Betaine to Biogenic Methane in the Formosa Cold Seep of the South China Sea.</title>
        <authorList>
            <person name="Li L."/>
            <person name="Zhang W."/>
            <person name="Zhang S."/>
            <person name="Song L."/>
            <person name="Sun Q."/>
            <person name="Zhang H."/>
            <person name="Xiang H."/>
            <person name="Dong X."/>
        </authorList>
    </citation>
    <scope>NUCLEOTIDE SEQUENCE</scope>
    <source>
        <strain evidence="5">ZWT</strain>
    </source>
</reference>
<sequence>MIKEPISKLILTLAIPAILGQVLDIAYNLIDVIFMYVFPLGMFGAGIATLLAQFLAALYILIYYRKNNKFTLSLKKIEFKYAKEIFSVGSGVFFREIVEAIVLIILNSIILLVGGSIYLSAFSIINKIIM</sequence>
<organism evidence="5 6">
    <name type="scientific">Oceanirhabdus seepicola</name>
    <dbReference type="NCBI Taxonomy" id="2828781"/>
    <lineage>
        <taxon>Bacteria</taxon>
        <taxon>Bacillati</taxon>
        <taxon>Bacillota</taxon>
        <taxon>Clostridia</taxon>
        <taxon>Eubacteriales</taxon>
        <taxon>Clostridiaceae</taxon>
        <taxon>Oceanirhabdus</taxon>
    </lineage>
</organism>
<evidence type="ECO:0000313" key="6">
    <source>
        <dbReference type="Proteomes" id="UP001056429"/>
    </source>
</evidence>